<keyword evidence="1" id="KW-0472">Membrane</keyword>
<keyword evidence="4" id="KW-1185">Reference proteome</keyword>
<evidence type="ECO:0000259" key="2">
    <source>
        <dbReference type="Pfam" id="PF00561"/>
    </source>
</evidence>
<dbReference type="SUPFAM" id="SSF53474">
    <property type="entry name" value="alpha/beta-Hydrolases"/>
    <property type="match status" value="1"/>
</dbReference>
<gene>
    <name evidence="3" type="ORF">TeGR_g14383</name>
</gene>
<comment type="caution">
    <text evidence="3">The sequence shown here is derived from an EMBL/GenBank/DDBJ whole genome shotgun (WGS) entry which is preliminary data.</text>
</comment>
<name>A0ABQ6NA61_9STRA</name>
<reference evidence="3 4" key="1">
    <citation type="journal article" date="2023" name="Commun. Biol.">
        <title>Genome analysis of Parmales, the sister group of diatoms, reveals the evolutionary specialization of diatoms from phago-mixotrophs to photoautotrophs.</title>
        <authorList>
            <person name="Ban H."/>
            <person name="Sato S."/>
            <person name="Yoshikawa S."/>
            <person name="Yamada K."/>
            <person name="Nakamura Y."/>
            <person name="Ichinomiya M."/>
            <person name="Sato N."/>
            <person name="Blanc-Mathieu R."/>
            <person name="Endo H."/>
            <person name="Kuwata A."/>
            <person name="Ogata H."/>
        </authorList>
    </citation>
    <scope>NUCLEOTIDE SEQUENCE [LARGE SCALE GENOMIC DNA]</scope>
</reference>
<dbReference type="Proteomes" id="UP001165060">
    <property type="component" value="Unassembled WGS sequence"/>
</dbReference>
<dbReference type="EMBL" id="BRYB01006510">
    <property type="protein sequence ID" value="GMI50657.1"/>
    <property type="molecule type" value="Genomic_DNA"/>
</dbReference>
<dbReference type="Gene3D" id="3.40.50.1820">
    <property type="entry name" value="alpha/beta hydrolase"/>
    <property type="match status" value="1"/>
</dbReference>
<dbReference type="PANTHER" id="PTHR37471">
    <property type="entry name" value="UNNAMED PRODUCT"/>
    <property type="match status" value="1"/>
</dbReference>
<dbReference type="InterPro" id="IPR029058">
    <property type="entry name" value="AB_hydrolase_fold"/>
</dbReference>
<protein>
    <recommendedName>
        <fullName evidence="2">AB hydrolase-1 domain-containing protein</fullName>
    </recommendedName>
</protein>
<organism evidence="3 4">
    <name type="scientific">Tetraparma gracilis</name>
    <dbReference type="NCBI Taxonomy" id="2962635"/>
    <lineage>
        <taxon>Eukaryota</taxon>
        <taxon>Sar</taxon>
        <taxon>Stramenopiles</taxon>
        <taxon>Ochrophyta</taxon>
        <taxon>Bolidophyceae</taxon>
        <taxon>Parmales</taxon>
        <taxon>Triparmaceae</taxon>
        <taxon>Tetraparma</taxon>
    </lineage>
</organism>
<evidence type="ECO:0000313" key="3">
    <source>
        <dbReference type="EMBL" id="GMI50657.1"/>
    </source>
</evidence>
<keyword evidence="1" id="KW-0812">Transmembrane</keyword>
<feature type="domain" description="AB hydrolase-1" evidence="2">
    <location>
        <begin position="223"/>
        <end position="333"/>
    </location>
</feature>
<proteinExistence type="predicted"/>
<evidence type="ECO:0000256" key="1">
    <source>
        <dbReference type="SAM" id="Phobius"/>
    </source>
</evidence>
<dbReference type="Pfam" id="PF00561">
    <property type="entry name" value="Abhydrolase_1"/>
    <property type="match status" value="1"/>
</dbReference>
<keyword evidence="1" id="KW-1133">Transmembrane helix</keyword>
<sequence length="459" mass="51210">MPVLETFMERAFHMSASSLPSLSHVLFAYLSLELLFFLAVLTIHRTKMTPLSPAPPYCSSSNRAITSLAYIKKILARIEALNPSDAGSALRSFLSGWCLNAPFDTLKRDNIGDFLAWAMFNRHLRDCGSKEIEQIDFFFDHLRKKHGVVLPPGHNSQVKSVQLSLEPVWFLHRPLLMYVGIFMLEKVMQFVLYCAGFSKKSTSRHDGSRLHYWYRPPLVTSDPPLLFFHGIAPAGPLFYLPLIFRSLLGNSGRACFLFSNPAVSMSCSLTPAGEGAVVGGVAEALDRYAPGQKVCLVGHSLGSCPLTWLTRAMPERISTVLLVDPVTLFLSHPAVAVNFVYKTTFSRVTELVIWLGASTEPYIAHYLKRNFWWYRNEIWVDEIPSSIQVVVALSMDDEIVDSPLVAGGINMQKELAGGNMDHVKVVEMGGGHAKCIYTPARWRQLGVELRGAEKRGKEC</sequence>
<accession>A0ABQ6NA61</accession>
<evidence type="ECO:0000313" key="4">
    <source>
        <dbReference type="Proteomes" id="UP001165060"/>
    </source>
</evidence>
<dbReference type="PANTHER" id="PTHR37471:SF1">
    <property type="entry name" value="AB HYDROLASE-1 DOMAIN-CONTAINING PROTEIN"/>
    <property type="match status" value="1"/>
</dbReference>
<feature type="transmembrane region" description="Helical" evidence="1">
    <location>
        <begin position="22"/>
        <end position="43"/>
    </location>
</feature>
<dbReference type="InterPro" id="IPR000073">
    <property type="entry name" value="AB_hydrolase_1"/>
</dbReference>